<feature type="region of interest" description="Disordered" evidence="1">
    <location>
        <begin position="1"/>
        <end position="20"/>
    </location>
</feature>
<dbReference type="Proteomes" id="UP001447188">
    <property type="component" value="Unassembled WGS sequence"/>
</dbReference>
<feature type="domain" description="VWFA" evidence="2">
    <location>
        <begin position="81"/>
        <end position="267"/>
    </location>
</feature>
<dbReference type="SUPFAM" id="SSF53300">
    <property type="entry name" value="vWA-like"/>
    <property type="match status" value="1"/>
</dbReference>
<dbReference type="PANTHER" id="PTHR34706:SF1">
    <property type="entry name" value="VWFA DOMAIN-CONTAINING PROTEIN"/>
    <property type="match status" value="1"/>
</dbReference>
<proteinExistence type="predicted"/>
<dbReference type="PROSITE" id="PS50234">
    <property type="entry name" value="VWFA"/>
    <property type="match status" value="1"/>
</dbReference>
<evidence type="ECO:0000313" key="4">
    <source>
        <dbReference type="Proteomes" id="UP001447188"/>
    </source>
</evidence>
<dbReference type="InterPro" id="IPR002035">
    <property type="entry name" value="VWF_A"/>
</dbReference>
<keyword evidence="4" id="KW-1185">Reference proteome</keyword>
<comment type="caution">
    <text evidence="3">The sequence shown here is derived from an EMBL/GenBank/DDBJ whole genome shotgun (WGS) entry which is preliminary data.</text>
</comment>
<evidence type="ECO:0000256" key="1">
    <source>
        <dbReference type="SAM" id="MobiDB-lite"/>
    </source>
</evidence>
<accession>A0ABR3G8I5</accession>
<feature type="region of interest" description="Disordered" evidence="1">
    <location>
        <begin position="294"/>
        <end position="315"/>
    </location>
</feature>
<organism evidence="3 4">
    <name type="scientific">Discina gigas</name>
    <dbReference type="NCBI Taxonomy" id="1032678"/>
    <lineage>
        <taxon>Eukaryota</taxon>
        <taxon>Fungi</taxon>
        <taxon>Dikarya</taxon>
        <taxon>Ascomycota</taxon>
        <taxon>Pezizomycotina</taxon>
        <taxon>Pezizomycetes</taxon>
        <taxon>Pezizales</taxon>
        <taxon>Discinaceae</taxon>
        <taxon>Discina</taxon>
    </lineage>
</organism>
<protein>
    <recommendedName>
        <fullName evidence="2">VWFA domain-containing protein</fullName>
    </recommendedName>
</protein>
<gene>
    <name evidence="3" type="ORF">Q9L58_008927</name>
</gene>
<evidence type="ECO:0000259" key="2">
    <source>
        <dbReference type="PROSITE" id="PS50234"/>
    </source>
</evidence>
<sequence length="315" mass="35488">MPPNPEQPPPPAEQSQRRVPEAEYTRVFNDFIELKPGLKTFYNAQALEDIVKAAKVMGDKLMDQGCSGEYAVPLSLLTLYDIAMLVDDSSSMNYEQEGARKETLKQTLEEVTKIYDLANETGLLAVRFINNTKGRKNVVNSKVNSIFDGRKYNGVTMIGTALEKRMLQPFVKKKEKMKKPLLVMTITDGKVEGEKTGLLKRVIIECIDFLKAEPERVVEAVAFHFCRVGDDEDATEMLEHLDNCIEVGEYVDCLPVDKPLENLSDSALKWHILTKLLIGAIDAKIDKMELDLNEGDDELKPGKAEPIEEEFEDDE</sequence>
<dbReference type="InterPro" id="IPR036465">
    <property type="entry name" value="vWFA_dom_sf"/>
</dbReference>
<dbReference type="Gene3D" id="3.40.50.410">
    <property type="entry name" value="von Willebrand factor, type A domain"/>
    <property type="match status" value="1"/>
</dbReference>
<dbReference type="EMBL" id="JBBBZM010000182">
    <property type="protein sequence ID" value="KAL0632178.1"/>
    <property type="molecule type" value="Genomic_DNA"/>
</dbReference>
<reference evidence="3 4" key="1">
    <citation type="submission" date="2024-02" db="EMBL/GenBank/DDBJ databases">
        <title>Discinaceae phylogenomics.</title>
        <authorList>
            <person name="Dirks A.C."/>
            <person name="James T.Y."/>
        </authorList>
    </citation>
    <scope>NUCLEOTIDE SEQUENCE [LARGE SCALE GENOMIC DNA]</scope>
    <source>
        <strain evidence="3 4">ACD0624</strain>
    </source>
</reference>
<evidence type="ECO:0000313" key="3">
    <source>
        <dbReference type="EMBL" id="KAL0632178.1"/>
    </source>
</evidence>
<feature type="compositionally biased region" description="Pro residues" evidence="1">
    <location>
        <begin position="1"/>
        <end position="12"/>
    </location>
</feature>
<dbReference type="PANTHER" id="PTHR34706">
    <property type="entry name" value="SLR1338 PROTEIN"/>
    <property type="match status" value="1"/>
</dbReference>
<name>A0ABR3G8I5_9PEZI</name>